<dbReference type="InterPro" id="IPR010023">
    <property type="entry name" value="KdsC_fam"/>
</dbReference>
<keyword evidence="4" id="KW-0479">Metal-binding</keyword>
<evidence type="ECO:0000256" key="1">
    <source>
        <dbReference type="ARBA" id="ARBA00001946"/>
    </source>
</evidence>
<dbReference type="InterPro" id="IPR023214">
    <property type="entry name" value="HAD_sf"/>
</dbReference>
<evidence type="ECO:0000256" key="4">
    <source>
        <dbReference type="ARBA" id="ARBA00022723"/>
    </source>
</evidence>
<keyword evidence="6" id="KW-0460">Magnesium</keyword>
<dbReference type="GO" id="GO:0008781">
    <property type="term" value="F:N-acylneuraminate cytidylyltransferase activity"/>
    <property type="evidence" value="ECO:0007669"/>
    <property type="project" value="TreeGrafter"/>
</dbReference>
<accession>A0A5E8CK35</accession>
<dbReference type="AlphaFoldDB" id="A0A5E8CK35"/>
<dbReference type="SFLD" id="SFLDS00003">
    <property type="entry name" value="Haloacid_Dehalogenase"/>
    <property type="match status" value="1"/>
</dbReference>
<dbReference type="InterPro" id="IPR036412">
    <property type="entry name" value="HAD-like_sf"/>
</dbReference>
<dbReference type="SFLD" id="SFLDG01136">
    <property type="entry name" value="C1.6:_Phosphoserine_Phosphatas"/>
    <property type="match status" value="1"/>
</dbReference>
<comment type="cofactor">
    <cofactor evidence="1">
        <name>Mg(2+)</name>
        <dbReference type="ChEBI" id="CHEBI:18420"/>
    </cofactor>
</comment>
<dbReference type="SUPFAM" id="SSF56784">
    <property type="entry name" value="HAD-like"/>
    <property type="match status" value="1"/>
</dbReference>
<evidence type="ECO:0000256" key="2">
    <source>
        <dbReference type="ARBA" id="ARBA00005893"/>
    </source>
</evidence>
<dbReference type="GO" id="GO:0046872">
    <property type="term" value="F:metal ion binding"/>
    <property type="evidence" value="ECO:0007669"/>
    <property type="project" value="UniProtKB-KW"/>
</dbReference>
<dbReference type="Pfam" id="PF08282">
    <property type="entry name" value="Hydrolase_3"/>
    <property type="match status" value="1"/>
</dbReference>
<dbReference type="InterPro" id="IPR050793">
    <property type="entry name" value="CMP-NeuNAc_synthase"/>
</dbReference>
<comment type="subunit">
    <text evidence="3">Homotetramer.</text>
</comment>
<dbReference type="PANTHER" id="PTHR21485:SF3">
    <property type="entry name" value="N-ACYLNEURAMINATE CYTIDYLYLTRANSFERASE"/>
    <property type="match status" value="1"/>
</dbReference>
<dbReference type="EMBL" id="CABVLZ010000003">
    <property type="protein sequence ID" value="VVU95024.1"/>
    <property type="molecule type" value="Genomic_DNA"/>
</dbReference>
<dbReference type="PANTHER" id="PTHR21485">
    <property type="entry name" value="HAD SUPERFAMILY MEMBERS CMAS AND KDSC"/>
    <property type="match status" value="1"/>
</dbReference>
<reference evidence="7" key="1">
    <citation type="submission" date="2019-09" db="EMBL/GenBank/DDBJ databases">
        <authorList>
            <person name="Needham M D."/>
        </authorList>
    </citation>
    <scope>NUCLEOTIDE SEQUENCE</scope>
</reference>
<proteinExistence type="inferred from homology"/>
<dbReference type="Gene3D" id="3.40.50.1000">
    <property type="entry name" value="HAD superfamily/HAD-like"/>
    <property type="match status" value="1"/>
</dbReference>
<gene>
    <name evidence="7" type="ORF">CPAV1605_749</name>
</gene>
<name>A0A5E8CK35_9ZZZZ</name>
<evidence type="ECO:0000256" key="3">
    <source>
        <dbReference type="ARBA" id="ARBA00011881"/>
    </source>
</evidence>
<protein>
    <recommendedName>
        <fullName evidence="8">Haloacid dehalogenase-like hydrolase</fullName>
    </recommendedName>
</protein>
<evidence type="ECO:0000313" key="7">
    <source>
        <dbReference type="EMBL" id="VVU95024.1"/>
    </source>
</evidence>
<evidence type="ECO:0008006" key="8">
    <source>
        <dbReference type="Google" id="ProtNLM"/>
    </source>
</evidence>
<evidence type="ECO:0000256" key="5">
    <source>
        <dbReference type="ARBA" id="ARBA00022801"/>
    </source>
</evidence>
<keyword evidence="5" id="KW-0378">Hydrolase</keyword>
<evidence type="ECO:0000256" key="6">
    <source>
        <dbReference type="ARBA" id="ARBA00022842"/>
    </source>
</evidence>
<sequence>MDKINILVTDFDGVMTDGKRYVNETGIYSKCYNMKDGLAIKNFQKLGIKIMILSGDNSDITQKIGNRLNVDYIKIGIKNKYEELTNFLKNNSLSSENIIYIGDDLNDKECLDYAKYKFTPKDGNKALLRIENIIQLESKGGEGCLSELYNFFNP</sequence>
<organism evidence="7">
    <name type="scientific">seawater metagenome</name>
    <dbReference type="NCBI Taxonomy" id="1561972"/>
    <lineage>
        <taxon>unclassified sequences</taxon>
        <taxon>metagenomes</taxon>
        <taxon>ecological metagenomes</taxon>
    </lineage>
</organism>
<comment type="similarity">
    <text evidence="2">Belongs to the KdsC family.</text>
</comment>
<dbReference type="SFLD" id="SFLDG01138">
    <property type="entry name" value="C1.6.2:_Deoxy-d-mannose-octulo"/>
    <property type="match status" value="1"/>
</dbReference>
<dbReference type="GO" id="GO:0016788">
    <property type="term" value="F:hydrolase activity, acting on ester bonds"/>
    <property type="evidence" value="ECO:0007669"/>
    <property type="project" value="InterPro"/>
</dbReference>